<name>A0ABX9JY96_9BACT</name>
<gene>
    <name evidence="4" type="ORF">ATI61_107171</name>
</gene>
<organism evidence="4 5">
    <name type="scientific">Archangium gephyra</name>
    <dbReference type="NCBI Taxonomy" id="48"/>
    <lineage>
        <taxon>Bacteria</taxon>
        <taxon>Pseudomonadati</taxon>
        <taxon>Myxococcota</taxon>
        <taxon>Myxococcia</taxon>
        <taxon>Myxococcales</taxon>
        <taxon>Cystobacterineae</taxon>
        <taxon>Archangiaceae</taxon>
        <taxon>Archangium</taxon>
    </lineage>
</organism>
<feature type="compositionally biased region" description="Low complexity" evidence="1">
    <location>
        <begin position="22"/>
        <end position="31"/>
    </location>
</feature>
<proteinExistence type="predicted"/>
<dbReference type="Proteomes" id="UP000256345">
    <property type="component" value="Unassembled WGS sequence"/>
</dbReference>
<feature type="signal peptide" evidence="2">
    <location>
        <begin position="1"/>
        <end position="21"/>
    </location>
</feature>
<comment type="caution">
    <text evidence="4">The sequence shown here is derived from an EMBL/GenBank/DDBJ whole genome shotgun (WGS) entry which is preliminary data.</text>
</comment>
<evidence type="ECO:0000313" key="4">
    <source>
        <dbReference type="EMBL" id="REG29475.1"/>
    </source>
</evidence>
<reference evidence="4 5" key="1">
    <citation type="submission" date="2018-08" db="EMBL/GenBank/DDBJ databases">
        <title>Genomic Encyclopedia of Archaeal and Bacterial Type Strains, Phase II (KMG-II): from individual species to whole genera.</title>
        <authorList>
            <person name="Goeker M."/>
        </authorList>
    </citation>
    <scope>NUCLEOTIDE SEQUENCE [LARGE SCALE GENOMIC DNA]</scope>
    <source>
        <strain evidence="4 5">DSM 2261</strain>
    </source>
</reference>
<evidence type="ECO:0000256" key="1">
    <source>
        <dbReference type="SAM" id="MobiDB-lite"/>
    </source>
</evidence>
<feature type="compositionally biased region" description="Pro residues" evidence="1">
    <location>
        <begin position="84"/>
        <end position="98"/>
    </location>
</feature>
<keyword evidence="2" id="KW-0732">Signal</keyword>
<evidence type="ECO:0000313" key="5">
    <source>
        <dbReference type="Proteomes" id="UP000256345"/>
    </source>
</evidence>
<feature type="compositionally biased region" description="Pro residues" evidence="1">
    <location>
        <begin position="52"/>
        <end position="62"/>
    </location>
</feature>
<feature type="chain" id="PRO_5045384518" evidence="2">
    <location>
        <begin position="22"/>
        <end position="569"/>
    </location>
</feature>
<dbReference type="Gene3D" id="1.50.10.140">
    <property type="match status" value="1"/>
</dbReference>
<dbReference type="InterPro" id="IPR021478">
    <property type="entry name" value="DUF3131"/>
</dbReference>
<feature type="region of interest" description="Disordered" evidence="1">
    <location>
        <begin position="22"/>
        <end position="106"/>
    </location>
</feature>
<dbReference type="Pfam" id="PF11329">
    <property type="entry name" value="DUF3131"/>
    <property type="match status" value="1"/>
</dbReference>
<feature type="domain" description="DUF3131" evidence="3">
    <location>
        <begin position="159"/>
        <end position="526"/>
    </location>
</feature>
<sequence length="569" mass="61241">MKPLYRAARLALLGWALTSAAQTTPDAGTPKAAPPAPPVAKPGPTQSANPNKPTPAEAPTPKPGAEAPKPGAPPASADKSQPAPVRPAPEPPAPPPKPATSGPAAPATVAVPVQACPVEEKQPTPLNPLPGAKPAGCFRPEPGPRCLATRPLCENDWKVARIAWKYFEKNYQPKTGLVNSVDGYPSTTMWDIGSSLAGTIAAVHLGLIEQKEFDDRIVAMLATLRSLRLYRDELPNKAYNAATAELTDYTNKPVAEGLGYSALDLARLASWLDQLACMHPKHAHAAKQVLLRWKFCRLIQDGQMYGAVFDQATKKDQALQEGRLGYEQYGGKAFSRLGFDQSVSSRYDNQYASMVEINGVPIAFDMRDPRKFGAFNYVVTESYALDGLEFGTDAELSRLLTNIYEVQKRRWQRTGIVTAVSEDNVDRPPYFVYNTIFAAGSAWNTITDTGSDQHQLKSLSTKAAFSLAALFPDDPYSSVLVNSVWSAHDPERGWYSGIYESGIGYNKAITANTNGIILEALLYKALGPLHPACRKCGRALKLGGEDVEASVAATQCLPGAPRESAPAGK</sequence>
<accession>A0ABX9JY96</accession>
<feature type="compositionally biased region" description="Low complexity" evidence="1">
    <location>
        <begin position="42"/>
        <end position="51"/>
    </location>
</feature>
<evidence type="ECO:0000256" key="2">
    <source>
        <dbReference type="SAM" id="SignalP"/>
    </source>
</evidence>
<evidence type="ECO:0000259" key="3">
    <source>
        <dbReference type="Pfam" id="PF11329"/>
    </source>
</evidence>
<feature type="compositionally biased region" description="Pro residues" evidence="1">
    <location>
        <begin position="32"/>
        <end position="41"/>
    </location>
</feature>
<keyword evidence="5" id="KW-1185">Reference proteome</keyword>
<dbReference type="EMBL" id="QUMU01000007">
    <property type="protein sequence ID" value="REG29475.1"/>
    <property type="molecule type" value="Genomic_DNA"/>
</dbReference>
<protein>
    <submittedName>
        <fullName evidence="4">Uncharacterized protein DUF3131</fullName>
    </submittedName>
</protein>
<dbReference type="RefSeq" id="WP_147332978.1">
    <property type="nucleotide sequence ID" value="NZ_CP011509.1"/>
</dbReference>